<dbReference type="SUPFAM" id="SSF50249">
    <property type="entry name" value="Nucleic acid-binding proteins"/>
    <property type="match status" value="1"/>
</dbReference>
<evidence type="ECO:0000256" key="1">
    <source>
        <dbReference type="ARBA" id="ARBA00003314"/>
    </source>
</evidence>
<evidence type="ECO:0000256" key="12">
    <source>
        <dbReference type="ARBA" id="ARBA00022917"/>
    </source>
</evidence>
<proteinExistence type="predicted"/>
<keyword evidence="11 16" id="KW-0694">RNA-binding</keyword>
<keyword evidence="10" id="KW-0067">ATP-binding</keyword>
<dbReference type="InterPro" id="IPR004495">
    <property type="entry name" value="Met-tRNA-synth_bsu_C"/>
</dbReference>
<evidence type="ECO:0000256" key="9">
    <source>
        <dbReference type="ARBA" id="ARBA00022741"/>
    </source>
</evidence>
<dbReference type="EC" id="6.1.1.10" evidence="4"/>
<keyword evidence="9" id="KW-0547">Nucleotide-binding</keyword>
<keyword evidence="6" id="KW-0963">Cytoplasm</keyword>
<evidence type="ECO:0000256" key="3">
    <source>
        <dbReference type="ARBA" id="ARBA00011738"/>
    </source>
</evidence>
<dbReference type="InterPro" id="IPR051270">
    <property type="entry name" value="Tyrosine-tRNA_ligase_regulator"/>
</dbReference>
<evidence type="ECO:0000256" key="8">
    <source>
        <dbReference type="ARBA" id="ARBA00022598"/>
    </source>
</evidence>
<keyword evidence="8" id="KW-0436">Ligase</keyword>
<evidence type="ECO:0000256" key="10">
    <source>
        <dbReference type="ARBA" id="ARBA00022840"/>
    </source>
</evidence>
<dbReference type="PROSITE" id="PS50886">
    <property type="entry name" value="TRBD"/>
    <property type="match status" value="1"/>
</dbReference>
<dbReference type="InterPro" id="IPR012340">
    <property type="entry name" value="NA-bd_OB-fold"/>
</dbReference>
<dbReference type="InterPro" id="IPR002547">
    <property type="entry name" value="tRNA-bd_dom"/>
</dbReference>
<evidence type="ECO:0000256" key="11">
    <source>
        <dbReference type="ARBA" id="ARBA00022884"/>
    </source>
</evidence>
<evidence type="ECO:0000256" key="6">
    <source>
        <dbReference type="ARBA" id="ARBA00022490"/>
    </source>
</evidence>
<comment type="caution">
    <text evidence="18">The sequence shown here is derived from an EMBL/GenBank/DDBJ whole genome shotgun (WGS) entry which is preliminary data.</text>
</comment>
<dbReference type="PANTHER" id="PTHR11586">
    <property type="entry name" value="TRNA-AMINOACYLATION COFACTOR ARC1 FAMILY MEMBER"/>
    <property type="match status" value="1"/>
</dbReference>
<keyword evidence="12" id="KW-0648">Protein biosynthesis</keyword>
<evidence type="ECO:0000256" key="13">
    <source>
        <dbReference type="ARBA" id="ARBA00023146"/>
    </source>
</evidence>
<dbReference type="FunFam" id="2.40.50.140:FF:000042">
    <property type="entry name" value="Methionine--tRNA ligase"/>
    <property type="match status" value="1"/>
</dbReference>
<dbReference type="GO" id="GO:0006431">
    <property type="term" value="P:methionyl-tRNA aminoacylation"/>
    <property type="evidence" value="ECO:0007669"/>
    <property type="project" value="InterPro"/>
</dbReference>
<organism evidence="18 19">
    <name type="scientific">Acetivibrio ethanolgignens</name>
    <dbReference type="NCBI Taxonomy" id="290052"/>
    <lineage>
        <taxon>Bacteria</taxon>
        <taxon>Bacillati</taxon>
        <taxon>Bacillota</taxon>
        <taxon>Clostridia</taxon>
        <taxon>Eubacteriales</taxon>
        <taxon>Oscillospiraceae</taxon>
        <taxon>Acetivibrio</taxon>
    </lineage>
</organism>
<dbReference type="GO" id="GO:0005737">
    <property type="term" value="C:cytoplasm"/>
    <property type="evidence" value="ECO:0007669"/>
    <property type="project" value="UniProtKB-SubCell"/>
</dbReference>
<name>A0A0V8QB96_9FIRM</name>
<dbReference type="GO" id="GO:0004825">
    <property type="term" value="F:methionine-tRNA ligase activity"/>
    <property type="evidence" value="ECO:0007669"/>
    <property type="project" value="UniProtKB-EC"/>
</dbReference>
<evidence type="ECO:0000313" key="19">
    <source>
        <dbReference type="Proteomes" id="UP000054874"/>
    </source>
</evidence>
<dbReference type="Proteomes" id="UP000054874">
    <property type="component" value="Unassembled WGS sequence"/>
</dbReference>
<dbReference type="GO" id="GO:0005524">
    <property type="term" value="F:ATP binding"/>
    <property type="evidence" value="ECO:0007669"/>
    <property type="project" value="UniProtKB-KW"/>
</dbReference>
<dbReference type="AlphaFoldDB" id="A0A0V8QB96"/>
<dbReference type="EMBL" id="LNAM01000197">
    <property type="protein sequence ID" value="KSV57841.1"/>
    <property type="molecule type" value="Genomic_DNA"/>
</dbReference>
<feature type="domain" description="TRNA-binding" evidence="17">
    <location>
        <begin position="13"/>
        <end position="114"/>
    </location>
</feature>
<keyword evidence="7 16" id="KW-0820">tRNA-binding</keyword>
<dbReference type="GO" id="GO:0000049">
    <property type="term" value="F:tRNA binding"/>
    <property type="evidence" value="ECO:0007669"/>
    <property type="project" value="UniProtKB-UniRule"/>
</dbReference>
<gene>
    <name evidence="18" type="ORF">ASU35_03770</name>
</gene>
<evidence type="ECO:0000256" key="5">
    <source>
        <dbReference type="ARBA" id="ARBA00018753"/>
    </source>
</evidence>
<comment type="function">
    <text evidence="1">Is required not only for elongation of protein synthesis but also for the initiation of all mRNA translation through initiator tRNA(fMet) aminoacylation.</text>
</comment>
<accession>A0A0V8QB96</accession>
<comment type="subunit">
    <text evidence="3">Homodimer.</text>
</comment>
<dbReference type="Gene3D" id="2.40.50.140">
    <property type="entry name" value="Nucleic acid-binding proteins"/>
    <property type="match status" value="1"/>
</dbReference>
<evidence type="ECO:0000256" key="15">
    <source>
        <dbReference type="ARBA" id="ARBA00047364"/>
    </source>
</evidence>
<evidence type="ECO:0000259" key="17">
    <source>
        <dbReference type="PROSITE" id="PS50886"/>
    </source>
</evidence>
<evidence type="ECO:0000256" key="16">
    <source>
        <dbReference type="PROSITE-ProRule" id="PRU00209"/>
    </source>
</evidence>
<dbReference type="NCBIfam" id="TIGR00399">
    <property type="entry name" value="metG_C_term"/>
    <property type="match status" value="1"/>
</dbReference>
<sequence length="114" mass="12598">MTVDNKLEVTYEEFINMQFCIGEIVACEEVKKSRKLLCFQVQTGDGIKQIVSGVKDYYTPEEVIGKKVMVLTNLKPATMAGLVSEGMILSAEDKNGNLAFMIPEKEVEVGAEVC</sequence>
<dbReference type="STRING" id="290052.ASU35_03770"/>
<keyword evidence="19" id="KW-1185">Reference proteome</keyword>
<keyword evidence="13" id="KW-0030">Aminoacyl-tRNA synthetase</keyword>
<evidence type="ECO:0000256" key="2">
    <source>
        <dbReference type="ARBA" id="ARBA00004496"/>
    </source>
</evidence>
<reference evidence="18 19" key="1">
    <citation type="submission" date="2015-11" db="EMBL/GenBank/DDBJ databases">
        <title>Butyribacter intestini gen. nov., sp. nov., a butyric acid-producing bacterium of the family Lachnospiraceae isolated from the human faeces.</title>
        <authorList>
            <person name="Zou Y."/>
            <person name="Xue W."/>
            <person name="Luo G."/>
            <person name="Lv M."/>
        </authorList>
    </citation>
    <scope>NUCLEOTIDE SEQUENCE [LARGE SCALE GENOMIC DNA]</scope>
    <source>
        <strain evidence="18 19">ACET-33324</strain>
    </source>
</reference>
<evidence type="ECO:0000256" key="4">
    <source>
        <dbReference type="ARBA" id="ARBA00012838"/>
    </source>
</evidence>
<comment type="subcellular location">
    <subcellularLocation>
        <location evidence="2">Cytoplasm</location>
    </subcellularLocation>
</comment>
<dbReference type="Pfam" id="PF01588">
    <property type="entry name" value="tRNA_bind"/>
    <property type="match status" value="1"/>
</dbReference>
<protein>
    <recommendedName>
        <fullName evidence="5">Methionine--tRNA ligase</fullName>
        <ecNumber evidence="4">6.1.1.10</ecNumber>
    </recommendedName>
    <alternativeName>
        <fullName evidence="14">Methionyl-tRNA synthetase</fullName>
    </alternativeName>
</protein>
<evidence type="ECO:0000256" key="14">
    <source>
        <dbReference type="ARBA" id="ARBA00030904"/>
    </source>
</evidence>
<comment type="catalytic activity">
    <reaction evidence="15">
        <text>tRNA(Met) + L-methionine + ATP = L-methionyl-tRNA(Met) + AMP + diphosphate</text>
        <dbReference type="Rhea" id="RHEA:13481"/>
        <dbReference type="Rhea" id="RHEA-COMP:9667"/>
        <dbReference type="Rhea" id="RHEA-COMP:9698"/>
        <dbReference type="ChEBI" id="CHEBI:30616"/>
        <dbReference type="ChEBI" id="CHEBI:33019"/>
        <dbReference type="ChEBI" id="CHEBI:57844"/>
        <dbReference type="ChEBI" id="CHEBI:78442"/>
        <dbReference type="ChEBI" id="CHEBI:78530"/>
        <dbReference type="ChEBI" id="CHEBI:456215"/>
        <dbReference type="EC" id="6.1.1.10"/>
    </reaction>
</comment>
<dbReference type="RefSeq" id="WP_058353896.1">
    <property type="nucleotide sequence ID" value="NZ_CABMMD010000197.1"/>
</dbReference>
<evidence type="ECO:0000313" key="18">
    <source>
        <dbReference type="EMBL" id="KSV57841.1"/>
    </source>
</evidence>
<evidence type="ECO:0000256" key="7">
    <source>
        <dbReference type="ARBA" id="ARBA00022555"/>
    </source>
</evidence>
<dbReference type="PANTHER" id="PTHR11586:SF37">
    <property type="entry name" value="TRNA-BINDING DOMAIN-CONTAINING PROTEIN"/>
    <property type="match status" value="1"/>
</dbReference>